<dbReference type="OrthoDB" id="10006270at2759"/>
<dbReference type="GO" id="GO:0031145">
    <property type="term" value="P:anaphase-promoting complex-dependent catabolic process"/>
    <property type="evidence" value="ECO:0007669"/>
    <property type="project" value="TreeGrafter"/>
</dbReference>
<evidence type="ECO:0000313" key="10">
    <source>
        <dbReference type="Proteomes" id="UP000717585"/>
    </source>
</evidence>
<dbReference type="Proteomes" id="UP000717585">
    <property type="component" value="Unassembled WGS sequence"/>
</dbReference>
<dbReference type="Pfam" id="PF13176">
    <property type="entry name" value="TPR_7"/>
    <property type="match status" value="1"/>
</dbReference>
<dbReference type="PANTHER" id="PTHR12558:SF9">
    <property type="entry name" value="CELL DIVISION CYCLE PROTEIN 16 HOMOLOG"/>
    <property type="match status" value="1"/>
</dbReference>
<feature type="repeat" description="TPR" evidence="7">
    <location>
        <begin position="280"/>
        <end position="313"/>
    </location>
</feature>
<dbReference type="EMBL" id="JAHDYR010000005">
    <property type="protein sequence ID" value="KAG9396833.1"/>
    <property type="molecule type" value="Genomic_DNA"/>
</dbReference>
<accession>A0A8J6E467</accession>
<keyword evidence="2" id="KW-0677">Repeat</keyword>
<evidence type="ECO:0000313" key="9">
    <source>
        <dbReference type="EMBL" id="KAG9396833.1"/>
    </source>
</evidence>
<dbReference type="GO" id="GO:0045842">
    <property type="term" value="P:positive regulation of mitotic metaphase/anaphase transition"/>
    <property type="evidence" value="ECO:0007669"/>
    <property type="project" value="TreeGrafter"/>
</dbReference>
<evidence type="ECO:0000256" key="3">
    <source>
        <dbReference type="ARBA" id="ARBA00022776"/>
    </source>
</evidence>
<dbReference type="InterPro" id="IPR011990">
    <property type="entry name" value="TPR-like_helical_dom_sf"/>
</dbReference>
<dbReference type="SMART" id="SM00028">
    <property type="entry name" value="TPR"/>
    <property type="match status" value="6"/>
</dbReference>
<dbReference type="Pfam" id="PF12895">
    <property type="entry name" value="ANAPC3"/>
    <property type="match status" value="1"/>
</dbReference>
<keyword evidence="4" id="KW-0833">Ubl conjugation pathway</keyword>
<dbReference type="GO" id="GO:0005737">
    <property type="term" value="C:cytoplasm"/>
    <property type="evidence" value="ECO:0007669"/>
    <property type="project" value="TreeGrafter"/>
</dbReference>
<dbReference type="AlphaFoldDB" id="A0A8J6E467"/>
<gene>
    <name evidence="9" type="ORF">J8273_1876</name>
</gene>
<dbReference type="GO" id="GO:0016567">
    <property type="term" value="P:protein ubiquitination"/>
    <property type="evidence" value="ECO:0007669"/>
    <property type="project" value="TreeGrafter"/>
</dbReference>
<evidence type="ECO:0000256" key="2">
    <source>
        <dbReference type="ARBA" id="ARBA00022737"/>
    </source>
</evidence>
<reference evidence="9" key="1">
    <citation type="submission" date="2021-05" db="EMBL/GenBank/DDBJ databases">
        <title>A free-living protist that lacks canonical eukaryotic 1 DNA replication and segregation systems.</title>
        <authorList>
            <person name="Salas-Leiva D.E."/>
            <person name="Tromer E.C."/>
            <person name="Curtis B.A."/>
            <person name="Jerlstrom-Hultqvist J."/>
            <person name="Kolisko M."/>
            <person name="Yi Z."/>
            <person name="Salas-Leiva J.S."/>
            <person name="Gallot-Lavallee L."/>
            <person name="Kops G.J.P.L."/>
            <person name="Archibald J.M."/>
            <person name="Simpson A.G.B."/>
            <person name="Roger A.J."/>
        </authorList>
    </citation>
    <scope>NUCLEOTIDE SEQUENCE</scope>
    <source>
        <strain evidence="9">BICM</strain>
    </source>
</reference>
<feature type="compositionally biased region" description="Low complexity" evidence="8">
    <location>
        <begin position="583"/>
        <end position="594"/>
    </location>
</feature>
<proteinExistence type="predicted"/>
<evidence type="ECO:0000256" key="6">
    <source>
        <dbReference type="ARBA" id="ARBA00023306"/>
    </source>
</evidence>
<dbReference type="GO" id="GO:0051301">
    <property type="term" value="P:cell division"/>
    <property type="evidence" value="ECO:0007669"/>
    <property type="project" value="UniProtKB-KW"/>
</dbReference>
<keyword evidence="10" id="KW-1185">Reference proteome</keyword>
<dbReference type="PANTHER" id="PTHR12558">
    <property type="entry name" value="CELL DIVISION CYCLE 16,23,27"/>
    <property type="match status" value="1"/>
</dbReference>
<evidence type="ECO:0000256" key="8">
    <source>
        <dbReference type="SAM" id="MobiDB-lite"/>
    </source>
</evidence>
<feature type="region of interest" description="Disordered" evidence="8">
    <location>
        <begin position="583"/>
        <end position="603"/>
    </location>
</feature>
<dbReference type="InterPro" id="IPR019734">
    <property type="entry name" value="TPR_rpt"/>
</dbReference>
<name>A0A8J6E467_9EUKA</name>
<sequence length="615" mass="67329">MAEQLRNIIKASVPHRIEKSGAAMFFADQLMCLSSDPADIKLFIKAHINSNDYANALETLKKHNMQTHDLECLYYNALCLKELGREQQCKSFLGTSYTRTEIKARGVSFQPDSDEAFLMSRLCLLRAQTLDVQGLNEHATQWYFNSLEYDNNCTAAILALFGSSRLPLSDRVDATRAIGTSAHPFVNLFVQASVENTSALEALARSHYAQSTDVLVALTRAELANYDFDAAQKLAEKAFEQKPGSTSVIEVLVPCYVALNNTIGLHRVATTLQDLKPDEAIAWHATGSYYTLAQQYNKAMPYLSRAIELSPGYGPALLALGKVHSRLEQSDEAIDKYQAAVTTMTGSPVPLLCLGIEHIKLGRLGSARKLFTRAQQQTPSDPHIQYQLGITEFLSGDMSAARAYLQRVVEDTAGRSQPTVMHLRHQAMVHLGHIYRRTAVRDGPEQRPKTLSDAEAAYRLALRLEPKSHNALAGLAMCLSLEGDNDSAARLVMNALDQAPSYAPYISLFSYITSHISAKLGDLPPAVAPPAFPSSRFKHDNPSSASFHLSHIYDSANSGSILGSASGRTPMLRTPMIATPGLQGSGLLSRGSRGTNNDSRLSFGTMDSFESIAER</sequence>
<evidence type="ECO:0000256" key="4">
    <source>
        <dbReference type="ARBA" id="ARBA00022786"/>
    </source>
</evidence>
<keyword evidence="1" id="KW-0132">Cell division</keyword>
<evidence type="ECO:0000256" key="1">
    <source>
        <dbReference type="ARBA" id="ARBA00022618"/>
    </source>
</evidence>
<keyword evidence="5 7" id="KW-0802">TPR repeat</keyword>
<dbReference type="GO" id="GO:0005680">
    <property type="term" value="C:anaphase-promoting complex"/>
    <property type="evidence" value="ECO:0007669"/>
    <property type="project" value="TreeGrafter"/>
</dbReference>
<keyword evidence="6" id="KW-0131">Cell cycle</keyword>
<dbReference type="PROSITE" id="PS50005">
    <property type="entry name" value="TPR"/>
    <property type="match status" value="1"/>
</dbReference>
<dbReference type="Pfam" id="PF13432">
    <property type="entry name" value="TPR_16"/>
    <property type="match status" value="2"/>
</dbReference>
<evidence type="ECO:0000256" key="5">
    <source>
        <dbReference type="ARBA" id="ARBA00022803"/>
    </source>
</evidence>
<dbReference type="SUPFAM" id="SSF48452">
    <property type="entry name" value="TPR-like"/>
    <property type="match status" value="2"/>
</dbReference>
<protein>
    <submittedName>
        <fullName evidence="9">Anaphase-promoting complex subunit 6</fullName>
    </submittedName>
</protein>
<comment type="caution">
    <text evidence="9">The sequence shown here is derived from an EMBL/GenBank/DDBJ whole genome shotgun (WGS) entry which is preliminary data.</text>
</comment>
<evidence type="ECO:0000256" key="7">
    <source>
        <dbReference type="PROSITE-ProRule" id="PRU00339"/>
    </source>
</evidence>
<dbReference type="Gene3D" id="1.25.40.10">
    <property type="entry name" value="Tetratricopeptide repeat domain"/>
    <property type="match status" value="1"/>
</dbReference>
<organism evidence="9 10">
    <name type="scientific">Carpediemonas membranifera</name>
    <dbReference type="NCBI Taxonomy" id="201153"/>
    <lineage>
        <taxon>Eukaryota</taxon>
        <taxon>Metamonada</taxon>
        <taxon>Carpediemonas-like organisms</taxon>
        <taxon>Carpediemonas</taxon>
    </lineage>
</organism>
<dbReference type="Pfam" id="PF13181">
    <property type="entry name" value="TPR_8"/>
    <property type="match status" value="1"/>
</dbReference>
<keyword evidence="3" id="KW-0498">Mitosis</keyword>